<dbReference type="Proteomes" id="UP001597233">
    <property type="component" value="Unassembled WGS sequence"/>
</dbReference>
<dbReference type="RefSeq" id="WP_347327068.1">
    <property type="nucleotide sequence ID" value="NZ_JBCGUH010000019.1"/>
</dbReference>
<evidence type="ECO:0000313" key="1">
    <source>
        <dbReference type="EMBL" id="MFD1884102.1"/>
    </source>
</evidence>
<gene>
    <name evidence="1" type="ORF">ACFSC9_01010</name>
</gene>
<protein>
    <submittedName>
        <fullName evidence="1">Uncharacterized protein</fullName>
    </submittedName>
</protein>
<evidence type="ECO:0000313" key="2">
    <source>
        <dbReference type="Proteomes" id="UP001597233"/>
    </source>
</evidence>
<accession>A0ABW4RDA0</accession>
<name>A0ABW4RDA0_9BACL</name>
<keyword evidence="2" id="KW-1185">Reference proteome</keyword>
<comment type="caution">
    <text evidence="1">The sequence shown here is derived from an EMBL/GenBank/DDBJ whole genome shotgun (WGS) entry which is preliminary data.</text>
</comment>
<proteinExistence type="predicted"/>
<dbReference type="EMBL" id="JBHUEH010000004">
    <property type="protein sequence ID" value="MFD1884102.1"/>
    <property type="molecule type" value="Genomic_DNA"/>
</dbReference>
<organism evidence="1 2">
    <name type="scientific">Paenibacillus wenxiniae</name>
    <dbReference type="NCBI Taxonomy" id="1636843"/>
    <lineage>
        <taxon>Bacteria</taxon>
        <taxon>Bacillati</taxon>
        <taxon>Bacillota</taxon>
        <taxon>Bacilli</taxon>
        <taxon>Bacillales</taxon>
        <taxon>Paenibacillaceae</taxon>
        <taxon>Paenibacillus</taxon>
    </lineage>
</organism>
<sequence>MTIPKLIYQYRGPRNNPGYIFSSEEDDAKQKSESMLFIYSDDFECILPIVKAQYPLIDPRTGEQYDAFDPCWDNPISAATWTNILEELDHCIPENADQRTFVDQFTAWIRSKLAHTDTIIIEGTL</sequence>
<reference evidence="2" key="1">
    <citation type="journal article" date="2019" name="Int. J. Syst. Evol. Microbiol.">
        <title>The Global Catalogue of Microorganisms (GCM) 10K type strain sequencing project: providing services to taxonomists for standard genome sequencing and annotation.</title>
        <authorList>
            <consortium name="The Broad Institute Genomics Platform"/>
            <consortium name="The Broad Institute Genome Sequencing Center for Infectious Disease"/>
            <person name="Wu L."/>
            <person name="Ma J."/>
        </authorList>
    </citation>
    <scope>NUCLEOTIDE SEQUENCE [LARGE SCALE GENOMIC DNA]</scope>
    <source>
        <strain evidence="2">CCUG 54950</strain>
    </source>
</reference>